<gene>
    <name evidence="3" type="ORF">IQ24_02887</name>
</gene>
<feature type="region of interest" description="Disordered" evidence="1">
    <location>
        <begin position="19"/>
        <end position="78"/>
    </location>
</feature>
<sequence>MNTKSQGICAAIWSAMSGLSSGGLPGPGTPTTRGATRPDAGDNSLGHGNGVDNDLKNGSTGAQDAGSDARDNASSSALNQTVAECPDCKVAIVIGDSSASQEAHSEPMDVAEWTYNDDIAKRTVELINSQSGGKITAEIFHRVSAGSYSREMATVYAKVNEFLAEVPSQKRIAIELHYNSVKSTAARFSEVLYKGDISYAQNSVKLLAAIFGGKDQVRRYSSNPRGQATFTNGPTNTYLMEPFFGSNPASAAIAMCEDGKQQLAQAYATSLIDWIG</sequence>
<dbReference type="AlphaFoldDB" id="A0A562NH30"/>
<dbReference type="GO" id="GO:0009253">
    <property type="term" value="P:peptidoglycan catabolic process"/>
    <property type="evidence" value="ECO:0007669"/>
    <property type="project" value="InterPro"/>
</dbReference>
<dbReference type="SUPFAM" id="SSF53187">
    <property type="entry name" value="Zn-dependent exopeptidases"/>
    <property type="match status" value="1"/>
</dbReference>
<name>A0A562NH30_9RHOB</name>
<dbReference type="Pfam" id="PF01520">
    <property type="entry name" value="Amidase_3"/>
    <property type="match status" value="1"/>
</dbReference>
<evidence type="ECO:0000259" key="2">
    <source>
        <dbReference type="Pfam" id="PF01520"/>
    </source>
</evidence>
<dbReference type="EMBL" id="VLKU01000009">
    <property type="protein sequence ID" value="TWI31436.1"/>
    <property type="molecule type" value="Genomic_DNA"/>
</dbReference>
<feature type="domain" description="MurNAc-LAA" evidence="2">
    <location>
        <begin position="109"/>
        <end position="271"/>
    </location>
</feature>
<reference evidence="3 4" key="1">
    <citation type="journal article" date="2015" name="Stand. Genomic Sci.">
        <title>Genomic Encyclopedia of Bacterial and Archaeal Type Strains, Phase III: the genomes of soil and plant-associated and newly described type strains.</title>
        <authorList>
            <person name="Whitman W.B."/>
            <person name="Woyke T."/>
            <person name="Klenk H.P."/>
            <person name="Zhou Y."/>
            <person name="Lilburn T.G."/>
            <person name="Beck B.J."/>
            <person name="De Vos P."/>
            <person name="Vandamme P."/>
            <person name="Eisen J.A."/>
            <person name="Garrity G."/>
            <person name="Hugenholtz P."/>
            <person name="Kyrpides N.C."/>
        </authorList>
    </citation>
    <scope>NUCLEOTIDE SEQUENCE [LARGE SCALE GENOMIC DNA]</scope>
    <source>
        <strain evidence="3 4">CGMCC 1.5364</strain>
    </source>
</reference>
<accession>A0A562NH30</accession>
<feature type="compositionally biased region" description="Low complexity" evidence="1">
    <location>
        <begin position="29"/>
        <end position="38"/>
    </location>
</feature>
<keyword evidence="4" id="KW-1185">Reference proteome</keyword>
<dbReference type="Proteomes" id="UP000316225">
    <property type="component" value="Unassembled WGS sequence"/>
</dbReference>
<protein>
    <submittedName>
        <fullName evidence="3">N-acetylmuramoyl-L-alanine amidase</fullName>
    </submittedName>
</protein>
<proteinExistence type="predicted"/>
<evidence type="ECO:0000313" key="4">
    <source>
        <dbReference type="Proteomes" id="UP000316225"/>
    </source>
</evidence>
<evidence type="ECO:0000313" key="3">
    <source>
        <dbReference type="EMBL" id="TWI31436.1"/>
    </source>
</evidence>
<evidence type="ECO:0000256" key="1">
    <source>
        <dbReference type="SAM" id="MobiDB-lite"/>
    </source>
</evidence>
<dbReference type="InterPro" id="IPR002508">
    <property type="entry name" value="MurNAc-LAA_cat"/>
</dbReference>
<comment type="caution">
    <text evidence="3">The sequence shown here is derived from an EMBL/GenBank/DDBJ whole genome shotgun (WGS) entry which is preliminary data.</text>
</comment>
<dbReference type="GO" id="GO:0008745">
    <property type="term" value="F:N-acetylmuramoyl-L-alanine amidase activity"/>
    <property type="evidence" value="ECO:0007669"/>
    <property type="project" value="InterPro"/>
</dbReference>
<dbReference type="Gene3D" id="3.40.630.40">
    <property type="entry name" value="Zn-dependent exopeptidases"/>
    <property type="match status" value="1"/>
</dbReference>
<organism evidence="3 4">
    <name type="scientific">Paracoccus sulfuroxidans</name>
    <dbReference type="NCBI Taxonomy" id="384678"/>
    <lineage>
        <taxon>Bacteria</taxon>
        <taxon>Pseudomonadati</taxon>
        <taxon>Pseudomonadota</taxon>
        <taxon>Alphaproteobacteria</taxon>
        <taxon>Rhodobacterales</taxon>
        <taxon>Paracoccaceae</taxon>
        <taxon>Paracoccus</taxon>
    </lineage>
</organism>